<dbReference type="GO" id="GO:0006351">
    <property type="term" value="P:DNA-templated transcription"/>
    <property type="evidence" value="ECO:0007669"/>
    <property type="project" value="InterPro"/>
</dbReference>
<dbReference type="Pfam" id="PF00172">
    <property type="entry name" value="Zn_clus"/>
    <property type="match status" value="1"/>
</dbReference>
<comment type="caution">
    <text evidence="4">The sequence shown here is derived from an EMBL/GenBank/DDBJ whole genome shotgun (WGS) entry which is preliminary data.</text>
</comment>
<dbReference type="InterPro" id="IPR050987">
    <property type="entry name" value="AtrR-like"/>
</dbReference>
<dbReference type="InterPro" id="IPR001138">
    <property type="entry name" value="Zn2Cys6_DnaBD"/>
</dbReference>
<dbReference type="PROSITE" id="PS50048">
    <property type="entry name" value="ZN2_CY6_FUNGAL_2"/>
    <property type="match status" value="1"/>
</dbReference>
<dbReference type="Proteomes" id="UP001221142">
    <property type="component" value="Unassembled WGS sequence"/>
</dbReference>
<dbReference type="AlphaFoldDB" id="A0AAD7BCW3"/>
<keyword evidence="1" id="KW-0479">Metal-binding</keyword>
<dbReference type="EMBL" id="JARKIF010000021">
    <property type="protein sequence ID" value="KAJ7617304.1"/>
    <property type="molecule type" value="Genomic_DNA"/>
</dbReference>
<evidence type="ECO:0000313" key="5">
    <source>
        <dbReference type="Proteomes" id="UP001221142"/>
    </source>
</evidence>
<reference evidence="4" key="1">
    <citation type="submission" date="2023-03" db="EMBL/GenBank/DDBJ databases">
        <title>Massive genome expansion in bonnet fungi (Mycena s.s.) driven by repeated elements and novel gene families across ecological guilds.</title>
        <authorList>
            <consortium name="Lawrence Berkeley National Laboratory"/>
            <person name="Harder C.B."/>
            <person name="Miyauchi S."/>
            <person name="Viragh M."/>
            <person name="Kuo A."/>
            <person name="Thoen E."/>
            <person name="Andreopoulos B."/>
            <person name="Lu D."/>
            <person name="Skrede I."/>
            <person name="Drula E."/>
            <person name="Henrissat B."/>
            <person name="Morin E."/>
            <person name="Kohler A."/>
            <person name="Barry K."/>
            <person name="LaButti K."/>
            <person name="Morin E."/>
            <person name="Salamov A."/>
            <person name="Lipzen A."/>
            <person name="Mereny Z."/>
            <person name="Hegedus B."/>
            <person name="Baldrian P."/>
            <person name="Stursova M."/>
            <person name="Weitz H."/>
            <person name="Taylor A."/>
            <person name="Grigoriev I.V."/>
            <person name="Nagy L.G."/>
            <person name="Martin F."/>
            <person name="Kauserud H."/>
        </authorList>
    </citation>
    <scope>NUCLEOTIDE SEQUENCE</scope>
    <source>
        <strain evidence="4">9284</strain>
    </source>
</reference>
<dbReference type="CDD" id="cd12148">
    <property type="entry name" value="fungal_TF_MHR"/>
    <property type="match status" value="1"/>
</dbReference>
<dbReference type="SMART" id="SM00066">
    <property type="entry name" value="GAL4"/>
    <property type="match status" value="1"/>
</dbReference>
<keyword evidence="2" id="KW-0539">Nucleus</keyword>
<accession>A0AAD7BCW3</accession>
<evidence type="ECO:0000256" key="1">
    <source>
        <dbReference type="ARBA" id="ARBA00022723"/>
    </source>
</evidence>
<dbReference type="InterPro" id="IPR036864">
    <property type="entry name" value="Zn2-C6_fun-type_DNA-bd_sf"/>
</dbReference>
<evidence type="ECO:0000259" key="3">
    <source>
        <dbReference type="PROSITE" id="PS50048"/>
    </source>
</evidence>
<proteinExistence type="predicted"/>
<evidence type="ECO:0000256" key="2">
    <source>
        <dbReference type="ARBA" id="ARBA00023242"/>
    </source>
</evidence>
<organism evidence="4 5">
    <name type="scientific">Roridomyces roridus</name>
    <dbReference type="NCBI Taxonomy" id="1738132"/>
    <lineage>
        <taxon>Eukaryota</taxon>
        <taxon>Fungi</taxon>
        <taxon>Dikarya</taxon>
        <taxon>Basidiomycota</taxon>
        <taxon>Agaricomycotina</taxon>
        <taxon>Agaricomycetes</taxon>
        <taxon>Agaricomycetidae</taxon>
        <taxon>Agaricales</taxon>
        <taxon>Marasmiineae</taxon>
        <taxon>Mycenaceae</taxon>
        <taxon>Roridomyces</taxon>
    </lineage>
</organism>
<dbReference type="GO" id="GO:0000981">
    <property type="term" value="F:DNA-binding transcription factor activity, RNA polymerase II-specific"/>
    <property type="evidence" value="ECO:0007669"/>
    <property type="project" value="InterPro"/>
</dbReference>
<dbReference type="Pfam" id="PF04082">
    <property type="entry name" value="Fungal_trans"/>
    <property type="match status" value="1"/>
</dbReference>
<dbReference type="SMART" id="SM00906">
    <property type="entry name" value="Fungal_trans"/>
    <property type="match status" value="1"/>
</dbReference>
<keyword evidence="5" id="KW-1185">Reference proteome</keyword>
<feature type="domain" description="Zn(2)-C6 fungal-type" evidence="3">
    <location>
        <begin position="19"/>
        <end position="52"/>
    </location>
</feature>
<sequence length="742" mass="83192">MASIDSSAQDAKKKKLQGACDTCYKRKVRCDSAEKLDHKCTNCITSQIECTHDRGKFRNTPLDLKSGQQHVAEILSTSAVYIPTKDPALSHHILVQVAHYARKLEEIVASLTSQQLPTSDDTLNLQASQWDDTSSPATAGILVNAYFRSLTISSEEELPPQKSDFFHGKSSSVHFVRSALKGMNGSNVINAVQRPEFWMTPPWEKLVLAPPRLFFPDDDLLHTLVQIYFAQVNPIFCILHSRTFQESIADGLHFRDHEFGKVVLAVCAIGSRYSDDPRVLLEGVNSERSCGWKWFRQFRILQMPVSPKPSLHELQLIALSIMYLSGCTQSEECWILAGLGVRLAQSSGAHLRAEYTQMDPLHRELYKRVFWMLVVLDILTSSFKGRPRMTYEADVDIDLPVDVPDEYWGVPSSHWSTGTPSNGAFFAAFLKLLRIYGKIQHEIYPADKTLCEQDRVLELDSELNSWADSVPEHLRWDPNQENQIYLDQSAAIYAIYYHAQMLIHRPFIPIPGTPPVNTSFPSLAICANAARACGHVLDVQARRGRGLLHHPHVMSALFESAIVLLINVWGNGGEPRAAGTVVRAVADVQNFVNILKLYERRWRVAGIRSDILSALLNHGSGGPVVPSPSPDSEPVFHPHPYDYTVSSISQQRRQELELSAQEPSHLFALPVHTEELGALPIYDSFEYAFDETLRAYRQSPPPPPGDGLGPYLDTGFLVPTFFDVDSSSNFNWQDWGDYGSQA</sequence>
<dbReference type="InterPro" id="IPR007219">
    <property type="entry name" value="XnlR_reg_dom"/>
</dbReference>
<protein>
    <submittedName>
        <fullName evidence="4">Fungal-specific transcription factor domain-containing protein</fullName>
    </submittedName>
</protein>
<dbReference type="SUPFAM" id="SSF57701">
    <property type="entry name" value="Zn2/Cys6 DNA-binding domain"/>
    <property type="match status" value="1"/>
</dbReference>
<name>A0AAD7BCW3_9AGAR</name>
<dbReference type="CDD" id="cd00067">
    <property type="entry name" value="GAL4"/>
    <property type="match status" value="1"/>
</dbReference>
<dbReference type="PANTHER" id="PTHR46910">
    <property type="entry name" value="TRANSCRIPTION FACTOR PDR1"/>
    <property type="match status" value="1"/>
</dbReference>
<dbReference type="PANTHER" id="PTHR46910:SF38">
    <property type="entry name" value="ZN(2)-C6 FUNGAL-TYPE DOMAIN-CONTAINING PROTEIN"/>
    <property type="match status" value="1"/>
</dbReference>
<dbReference type="GO" id="GO:0008270">
    <property type="term" value="F:zinc ion binding"/>
    <property type="evidence" value="ECO:0007669"/>
    <property type="project" value="InterPro"/>
</dbReference>
<dbReference type="Gene3D" id="4.10.240.10">
    <property type="entry name" value="Zn(2)-C6 fungal-type DNA-binding domain"/>
    <property type="match status" value="1"/>
</dbReference>
<evidence type="ECO:0000313" key="4">
    <source>
        <dbReference type="EMBL" id="KAJ7617304.1"/>
    </source>
</evidence>
<dbReference type="GO" id="GO:0003677">
    <property type="term" value="F:DNA binding"/>
    <property type="evidence" value="ECO:0007669"/>
    <property type="project" value="InterPro"/>
</dbReference>
<gene>
    <name evidence="4" type="ORF">FB45DRAFT_933858</name>
</gene>